<comment type="caution">
    <text evidence="1">The sequence shown here is derived from an EMBL/GenBank/DDBJ whole genome shotgun (WGS) entry which is preliminary data.</text>
</comment>
<evidence type="ECO:0000313" key="1">
    <source>
        <dbReference type="EMBL" id="GGK81929.1"/>
    </source>
</evidence>
<dbReference type="Gene3D" id="3.40.50.150">
    <property type="entry name" value="Vaccinia Virus protein VP39"/>
    <property type="match status" value="1"/>
</dbReference>
<dbReference type="InterPro" id="IPR029063">
    <property type="entry name" value="SAM-dependent_MTases_sf"/>
</dbReference>
<name>A0A8J3BWU8_9ACTN</name>
<evidence type="ECO:0008006" key="3">
    <source>
        <dbReference type="Google" id="ProtNLM"/>
    </source>
</evidence>
<evidence type="ECO:0000313" key="2">
    <source>
        <dbReference type="Proteomes" id="UP000656042"/>
    </source>
</evidence>
<dbReference type="Pfam" id="PF04672">
    <property type="entry name" value="Methyltransf_19"/>
    <property type="match status" value="1"/>
</dbReference>
<proteinExistence type="predicted"/>
<dbReference type="Proteomes" id="UP000656042">
    <property type="component" value="Unassembled WGS sequence"/>
</dbReference>
<keyword evidence="2" id="KW-1185">Reference proteome</keyword>
<dbReference type="RefSeq" id="WP_189078340.1">
    <property type="nucleotide sequence ID" value="NZ_BMMX01000003.1"/>
</dbReference>
<dbReference type="AlphaFoldDB" id="A0A8J3BWU8"/>
<dbReference type="InterPro" id="IPR006764">
    <property type="entry name" value="SAM_dep_MeTrfase_SAV2177_type"/>
</dbReference>
<reference evidence="1" key="1">
    <citation type="journal article" date="2014" name="Int. J. Syst. Evol. Microbiol.">
        <title>Complete genome sequence of Corynebacterium casei LMG S-19264T (=DSM 44701T), isolated from a smear-ripened cheese.</title>
        <authorList>
            <consortium name="US DOE Joint Genome Institute (JGI-PGF)"/>
            <person name="Walter F."/>
            <person name="Albersmeier A."/>
            <person name="Kalinowski J."/>
            <person name="Ruckert C."/>
        </authorList>
    </citation>
    <scope>NUCLEOTIDE SEQUENCE</scope>
    <source>
        <strain evidence="1">CGMCC 4.7299</strain>
    </source>
</reference>
<gene>
    <name evidence="1" type="ORF">GCM10012284_14970</name>
</gene>
<protein>
    <recommendedName>
        <fullName evidence="3">S-adenosyl methyltransferase</fullName>
    </recommendedName>
</protein>
<accession>A0A8J3BWU8</accession>
<sequence length="272" mass="29253">MGEWAAEATDGEAITRLDTGVAHIARVYDYLLGGKDNFASDRVAGDELVKVMPSIVPGVRGCRGFLVRVVRYLAAEAGIRQFLDIGTGLPTANNTHETAQQAAPESRVVYVDNDPLVLVHARALLTSSPQGKTAYLDADLRDPGKILEEAADTLDFSRPVAVMLVGVLHCIPDDGDPWGIVDQIVAALSPGSYLVVGQPANDIQAEAEEGAAGLNDRLAEPVTFRTRDQIGRFLNGLEILEPGIVQYPHWRPDPDAEPIPDTPAWCAVARKN</sequence>
<reference evidence="1" key="2">
    <citation type="submission" date="2020-09" db="EMBL/GenBank/DDBJ databases">
        <authorList>
            <person name="Sun Q."/>
            <person name="Zhou Y."/>
        </authorList>
    </citation>
    <scope>NUCLEOTIDE SEQUENCE</scope>
    <source>
        <strain evidence="1">CGMCC 4.7299</strain>
    </source>
</reference>
<organism evidence="1 2">
    <name type="scientific">Mangrovihabitans endophyticus</name>
    <dbReference type="NCBI Taxonomy" id="1751298"/>
    <lineage>
        <taxon>Bacteria</taxon>
        <taxon>Bacillati</taxon>
        <taxon>Actinomycetota</taxon>
        <taxon>Actinomycetes</taxon>
        <taxon>Micromonosporales</taxon>
        <taxon>Micromonosporaceae</taxon>
        <taxon>Mangrovihabitans</taxon>
    </lineage>
</organism>
<dbReference type="CDD" id="cd02440">
    <property type="entry name" value="AdoMet_MTases"/>
    <property type="match status" value="1"/>
</dbReference>
<dbReference type="SUPFAM" id="SSF53335">
    <property type="entry name" value="S-adenosyl-L-methionine-dependent methyltransferases"/>
    <property type="match status" value="1"/>
</dbReference>
<dbReference type="EMBL" id="BMMX01000003">
    <property type="protein sequence ID" value="GGK81929.1"/>
    <property type="molecule type" value="Genomic_DNA"/>
</dbReference>
<dbReference type="PIRSF" id="PIRSF017393">
    <property type="entry name" value="MTase_SAV2177"/>
    <property type="match status" value="1"/>
</dbReference>